<dbReference type="Proteomes" id="UP000800092">
    <property type="component" value="Unassembled WGS sequence"/>
</dbReference>
<dbReference type="AlphaFoldDB" id="A0A6A6GS27"/>
<accession>A0A6A6GS27</accession>
<protein>
    <submittedName>
        <fullName evidence="1">Uncharacterized protein</fullName>
    </submittedName>
</protein>
<organism evidence="1 2">
    <name type="scientific">Viridothelium virens</name>
    <name type="common">Speckled blister lichen</name>
    <name type="synonym">Trypethelium virens</name>
    <dbReference type="NCBI Taxonomy" id="1048519"/>
    <lineage>
        <taxon>Eukaryota</taxon>
        <taxon>Fungi</taxon>
        <taxon>Dikarya</taxon>
        <taxon>Ascomycota</taxon>
        <taxon>Pezizomycotina</taxon>
        <taxon>Dothideomycetes</taxon>
        <taxon>Dothideomycetes incertae sedis</taxon>
        <taxon>Trypetheliales</taxon>
        <taxon>Trypetheliaceae</taxon>
        <taxon>Viridothelium</taxon>
    </lineage>
</organism>
<keyword evidence="2" id="KW-1185">Reference proteome</keyword>
<name>A0A6A6GS27_VIRVR</name>
<dbReference type="EMBL" id="ML991929">
    <property type="protein sequence ID" value="KAF2228487.1"/>
    <property type="molecule type" value="Genomic_DNA"/>
</dbReference>
<reference evidence="1" key="1">
    <citation type="journal article" date="2020" name="Stud. Mycol.">
        <title>101 Dothideomycetes genomes: a test case for predicting lifestyles and emergence of pathogens.</title>
        <authorList>
            <person name="Haridas S."/>
            <person name="Albert R."/>
            <person name="Binder M."/>
            <person name="Bloem J."/>
            <person name="Labutti K."/>
            <person name="Salamov A."/>
            <person name="Andreopoulos B."/>
            <person name="Baker S."/>
            <person name="Barry K."/>
            <person name="Bills G."/>
            <person name="Bluhm B."/>
            <person name="Cannon C."/>
            <person name="Castanera R."/>
            <person name="Culley D."/>
            <person name="Daum C."/>
            <person name="Ezra D."/>
            <person name="Gonzalez J."/>
            <person name="Henrissat B."/>
            <person name="Kuo A."/>
            <person name="Liang C."/>
            <person name="Lipzen A."/>
            <person name="Lutzoni F."/>
            <person name="Magnuson J."/>
            <person name="Mondo S."/>
            <person name="Nolan M."/>
            <person name="Ohm R."/>
            <person name="Pangilinan J."/>
            <person name="Park H.-J."/>
            <person name="Ramirez L."/>
            <person name="Alfaro M."/>
            <person name="Sun H."/>
            <person name="Tritt A."/>
            <person name="Yoshinaga Y."/>
            <person name="Zwiers L.-H."/>
            <person name="Turgeon B."/>
            <person name="Goodwin S."/>
            <person name="Spatafora J."/>
            <person name="Crous P."/>
            <person name="Grigoriev I."/>
        </authorList>
    </citation>
    <scope>NUCLEOTIDE SEQUENCE</scope>
    <source>
        <strain evidence="1">Tuck. ex Michener</strain>
    </source>
</reference>
<sequence>MILGHAKKHGLPMPPLTIARNIEPGMEKPKFQPNLTGKALPSERKIGVFRRILDEALTADLPLPNPDDTVNSFLFALGEAPVAARIRC</sequence>
<gene>
    <name evidence="1" type="ORF">EV356DRAFT_498595</name>
</gene>
<evidence type="ECO:0000313" key="1">
    <source>
        <dbReference type="EMBL" id="KAF2228487.1"/>
    </source>
</evidence>
<evidence type="ECO:0000313" key="2">
    <source>
        <dbReference type="Proteomes" id="UP000800092"/>
    </source>
</evidence>
<proteinExistence type="predicted"/>